<gene>
    <name evidence="9" type="primary">Hypp2818</name>
    <name evidence="9" type="ORF">BLAG_LOCUS18529</name>
</gene>
<reference evidence="9" key="1">
    <citation type="submission" date="2022-01" db="EMBL/GenBank/DDBJ databases">
        <authorList>
            <person name="Braso-Vives M."/>
        </authorList>
    </citation>
    <scope>NUCLEOTIDE SEQUENCE</scope>
</reference>
<dbReference type="SUPFAM" id="SSF56349">
    <property type="entry name" value="DNA breaking-rejoining enzymes"/>
    <property type="match status" value="1"/>
</dbReference>
<dbReference type="GO" id="GO:0015074">
    <property type="term" value="P:DNA integration"/>
    <property type="evidence" value="ECO:0007669"/>
    <property type="project" value="InterPro"/>
</dbReference>
<evidence type="ECO:0000313" key="9">
    <source>
        <dbReference type="EMBL" id="CAH1264032.1"/>
    </source>
</evidence>
<dbReference type="InterPro" id="IPR006936">
    <property type="entry name" value="ALOG_dom"/>
</dbReference>
<name>A0A8J9ZXG9_BRALA</name>
<accession>A0A8J9ZXG9</accession>
<evidence type="ECO:0000259" key="8">
    <source>
        <dbReference type="PROSITE" id="PS51697"/>
    </source>
</evidence>
<keyword evidence="10" id="KW-1185">Reference proteome</keyword>
<dbReference type="Gene3D" id="1.10.443.10">
    <property type="entry name" value="Intergrase catalytic core"/>
    <property type="match status" value="1"/>
</dbReference>
<dbReference type="PANTHER" id="PTHR31165:SF2">
    <property type="entry name" value="ALOG DOMAIN-CONTAINING PROTEIN"/>
    <property type="match status" value="1"/>
</dbReference>
<dbReference type="InterPro" id="IPR040222">
    <property type="entry name" value="ALOG"/>
</dbReference>
<keyword evidence="5" id="KW-0804">Transcription</keyword>
<keyword evidence="4" id="KW-0238">DNA-binding</keyword>
<dbReference type="GO" id="GO:0005634">
    <property type="term" value="C:nucleus"/>
    <property type="evidence" value="ECO:0007669"/>
    <property type="project" value="UniProtKB-SubCell"/>
</dbReference>
<evidence type="ECO:0000256" key="3">
    <source>
        <dbReference type="ARBA" id="ARBA00023015"/>
    </source>
</evidence>
<comment type="similarity">
    <text evidence="2">Belongs to the plant homeotic and developmental regulators ALOG protein family.</text>
</comment>
<evidence type="ECO:0000256" key="5">
    <source>
        <dbReference type="ARBA" id="ARBA00023163"/>
    </source>
</evidence>
<organism evidence="9 10">
    <name type="scientific">Branchiostoma lanceolatum</name>
    <name type="common">Common lancelet</name>
    <name type="synonym">Amphioxus lanceolatum</name>
    <dbReference type="NCBI Taxonomy" id="7740"/>
    <lineage>
        <taxon>Eukaryota</taxon>
        <taxon>Metazoa</taxon>
        <taxon>Chordata</taxon>
        <taxon>Cephalochordata</taxon>
        <taxon>Leptocardii</taxon>
        <taxon>Amphioxiformes</taxon>
        <taxon>Branchiostomatidae</taxon>
        <taxon>Branchiostoma</taxon>
    </lineage>
</organism>
<dbReference type="Pfam" id="PF04852">
    <property type="entry name" value="ALOG_dom"/>
    <property type="match status" value="1"/>
</dbReference>
<sequence length="338" mass="36481">MPAVACPECQYPNDCDFRFCQRCGYARRTRDQPPSAKLPLVDWDAIEARRQQLLGQRASSQYEKQKSQLEKELFGFLATAPNCRDVMSATPDDVIGFLIWKDRAGKTVVHDADCPGIPGASGCPCPRRLAAGTVDSLIGKLRAVFERSGRAGVWEDKLGMGNPAAAKKVGDYKKAVSEEQARAGRCPKQAVPFFVDKLRNLASLVEEQLKVEGLSAIRTTVGDCVSPNPFSAAAAGARLKTYLRQLDEDAGETIHSFRAGAAITLAMSGVELEGVMAHVGWKGRATASHYMQLGKVLRHNSPASVLAKAADEGTAGAVANQYRAWDNTEGFLPVAKTL</sequence>
<dbReference type="GO" id="GO:0006310">
    <property type="term" value="P:DNA recombination"/>
    <property type="evidence" value="ECO:0007669"/>
    <property type="project" value="UniProtKB-KW"/>
</dbReference>
<dbReference type="GO" id="GO:0009299">
    <property type="term" value="P:mRNA transcription"/>
    <property type="evidence" value="ECO:0007669"/>
    <property type="project" value="TreeGrafter"/>
</dbReference>
<feature type="domain" description="ALOG" evidence="8">
    <location>
        <begin position="61"/>
        <end position="192"/>
    </location>
</feature>
<keyword evidence="7" id="KW-0539">Nucleus</keyword>
<comment type="subcellular location">
    <subcellularLocation>
        <location evidence="1">Nucleus</location>
    </subcellularLocation>
</comment>
<dbReference type="OrthoDB" id="10065712at2759"/>
<evidence type="ECO:0000256" key="6">
    <source>
        <dbReference type="ARBA" id="ARBA00023172"/>
    </source>
</evidence>
<dbReference type="EMBL" id="OV696689">
    <property type="protein sequence ID" value="CAH1264032.1"/>
    <property type="molecule type" value="Genomic_DNA"/>
</dbReference>
<proteinExistence type="inferred from homology"/>
<dbReference type="PANTHER" id="PTHR31165">
    <property type="entry name" value="PROTEIN G1-LIKE2"/>
    <property type="match status" value="1"/>
</dbReference>
<dbReference type="GO" id="GO:0003677">
    <property type="term" value="F:DNA binding"/>
    <property type="evidence" value="ECO:0007669"/>
    <property type="project" value="UniProtKB-KW"/>
</dbReference>
<dbReference type="InterPro" id="IPR011010">
    <property type="entry name" value="DNA_brk_join_enz"/>
</dbReference>
<evidence type="ECO:0000256" key="1">
    <source>
        <dbReference type="ARBA" id="ARBA00004123"/>
    </source>
</evidence>
<evidence type="ECO:0000313" key="10">
    <source>
        <dbReference type="Proteomes" id="UP000838412"/>
    </source>
</evidence>
<evidence type="ECO:0000256" key="4">
    <source>
        <dbReference type="ARBA" id="ARBA00023125"/>
    </source>
</evidence>
<dbReference type="Proteomes" id="UP000838412">
    <property type="component" value="Chromosome 4"/>
</dbReference>
<keyword evidence="6" id="KW-0233">DNA recombination</keyword>
<dbReference type="InterPro" id="IPR013762">
    <property type="entry name" value="Integrase-like_cat_sf"/>
</dbReference>
<keyword evidence="3" id="KW-0805">Transcription regulation</keyword>
<dbReference type="AlphaFoldDB" id="A0A8J9ZXG9"/>
<evidence type="ECO:0000256" key="7">
    <source>
        <dbReference type="ARBA" id="ARBA00023242"/>
    </source>
</evidence>
<dbReference type="PROSITE" id="PS51697">
    <property type="entry name" value="ALOG"/>
    <property type="match status" value="1"/>
</dbReference>
<protein>
    <submittedName>
        <fullName evidence="9">Hypp2818 protein</fullName>
    </submittedName>
</protein>
<evidence type="ECO:0000256" key="2">
    <source>
        <dbReference type="ARBA" id="ARBA00010308"/>
    </source>
</evidence>